<proteinExistence type="inferred from homology"/>
<dbReference type="NCBIfam" id="TIGR00745">
    <property type="entry name" value="apbA_panE"/>
    <property type="match status" value="1"/>
</dbReference>
<dbReference type="InterPro" id="IPR036291">
    <property type="entry name" value="NAD(P)-bd_dom_sf"/>
</dbReference>
<dbReference type="SUPFAM" id="SSF51735">
    <property type="entry name" value="NAD(P)-binding Rossmann-fold domains"/>
    <property type="match status" value="1"/>
</dbReference>
<accession>A0A261G7D3</accession>
<protein>
    <submittedName>
        <fullName evidence="6">2-dehydropantoate 2-reductase</fullName>
    </submittedName>
</protein>
<dbReference type="InterPro" id="IPR051402">
    <property type="entry name" value="KPR-Related"/>
</dbReference>
<sequence length="357" mass="40339">MHEEGNLLFSRSIHEENIVGCESLQLDYLKGVGQMRYGVIGTGGMGTQYGVLLQEFAGKQVDFIDTWDDNVEQIRKQGGVYVSQDEENRHLVPIHVYYPEEYDGDPDVWIVFLKQMQLDDVLPRCAHLFKDHQVIFSAMNGYGHFEKFAQYFDTSRIYGGTALIGAEVYGPGDVNFTGGANAKAMNMCGYGEQVTDVEHEIFEDFTQATLNPTIVSNFMGMCMAKIVFNSVLNTLCTMYQIRFGEFMRHPGARWMTEKLVDEAYTAAEKAGLKLLGTRESEVETICHTAGVAHPLHYPSMYQDLTKGRSTEVDFINGYIATIGRENGYECTLHEFVTQELHLAELAFSIHHPEFKHS</sequence>
<organism evidence="6 7">
    <name type="scientific">Bifidobacterium aquikefiri</name>
    <dbReference type="NCBI Taxonomy" id="1653207"/>
    <lineage>
        <taxon>Bacteria</taxon>
        <taxon>Bacillati</taxon>
        <taxon>Actinomycetota</taxon>
        <taxon>Actinomycetes</taxon>
        <taxon>Bifidobacteriales</taxon>
        <taxon>Bifidobacteriaceae</taxon>
        <taxon>Bifidobacterium</taxon>
    </lineage>
</organism>
<dbReference type="GO" id="GO:0005737">
    <property type="term" value="C:cytoplasm"/>
    <property type="evidence" value="ECO:0007669"/>
    <property type="project" value="TreeGrafter"/>
</dbReference>
<keyword evidence="7" id="KW-1185">Reference proteome</keyword>
<comment type="caution">
    <text evidence="6">The sequence shown here is derived from an EMBL/GenBank/DDBJ whole genome shotgun (WGS) entry which is preliminary data.</text>
</comment>
<dbReference type="InterPro" id="IPR013328">
    <property type="entry name" value="6PGD_dom2"/>
</dbReference>
<evidence type="ECO:0000313" key="6">
    <source>
        <dbReference type="EMBL" id="OZG67095.1"/>
    </source>
</evidence>
<dbReference type="InterPro" id="IPR013752">
    <property type="entry name" value="KPA_reductase"/>
</dbReference>
<keyword evidence="2" id="KW-0521">NADP</keyword>
<dbReference type="Gene3D" id="1.10.1040.10">
    <property type="entry name" value="N-(1-d-carboxylethyl)-l-norvaline Dehydrogenase, domain 2"/>
    <property type="match status" value="1"/>
</dbReference>
<feature type="domain" description="Ketopantoate reductase C-terminal" evidence="5">
    <location>
        <begin position="217"/>
        <end position="342"/>
    </location>
</feature>
<reference evidence="6 7" key="1">
    <citation type="journal article" date="2017" name="BMC Genomics">
        <title>Comparative genomic and phylogenomic analyses of the Bifidobacteriaceae family.</title>
        <authorList>
            <person name="Lugli G.A."/>
            <person name="Milani C."/>
            <person name="Turroni F."/>
            <person name="Duranti S."/>
            <person name="Mancabelli L."/>
            <person name="Mangifesta M."/>
            <person name="Ferrario C."/>
            <person name="Modesto M."/>
            <person name="Mattarelli P."/>
            <person name="Jiri K."/>
            <person name="van Sinderen D."/>
            <person name="Ventura M."/>
        </authorList>
    </citation>
    <scope>NUCLEOTIDE SEQUENCE [LARGE SCALE GENOMIC DNA]</scope>
    <source>
        <strain evidence="6 7">LMG 28769</strain>
    </source>
</reference>
<dbReference type="Proteomes" id="UP000216451">
    <property type="component" value="Unassembled WGS sequence"/>
</dbReference>
<dbReference type="InterPro" id="IPR013332">
    <property type="entry name" value="KPR_N"/>
</dbReference>
<dbReference type="AlphaFoldDB" id="A0A261G7D3"/>
<dbReference type="SUPFAM" id="SSF48179">
    <property type="entry name" value="6-phosphogluconate dehydrogenase C-terminal domain-like"/>
    <property type="match status" value="1"/>
</dbReference>
<evidence type="ECO:0000256" key="3">
    <source>
        <dbReference type="ARBA" id="ARBA00023002"/>
    </source>
</evidence>
<dbReference type="Pfam" id="PF08546">
    <property type="entry name" value="ApbA_C"/>
    <property type="match status" value="1"/>
</dbReference>
<dbReference type="PANTHER" id="PTHR21708">
    <property type="entry name" value="PROBABLE 2-DEHYDROPANTOATE 2-REDUCTASE"/>
    <property type="match status" value="1"/>
</dbReference>
<dbReference type="GO" id="GO:0008677">
    <property type="term" value="F:2-dehydropantoate 2-reductase activity"/>
    <property type="evidence" value="ECO:0007669"/>
    <property type="project" value="InterPro"/>
</dbReference>
<dbReference type="Gene3D" id="3.40.50.720">
    <property type="entry name" value="NAD(P)-binding Rossmann-like Domain"/>
    <property type="match status" value="1"/>
</dbReference>
<name>A0A261G7D3_9BIFI</name>
<evidence type="ECO:0000259" key="5">
    <source>
        <dbReference type="Pfam" id="PF08546"/>
    </source>
</evidence>
<evidence type="ECO:0000256" key="1">
    <source>
        <dbReference type="ARBA" id="ARBA00007870"/>
    </source>
</evidence>
<comment type="similarity">
    <text evidence="1">Belongs to the ketopantoate reductase family.</text>
</comment>
<dbReference type="PANTHER" id="PTHR21708:SF26">
    <property type="entry name" value="2-DEHYDROPANTOATE 2-REDUCTASE"/>
    <property type="match status" value="1"/>
</dbReference>
<dbReference type="EMBL" id="MWXA01000005">
    <property type="protein sequence ID" value="OZG67095.1"/>
    <property type="molecule type" value="Genomic_DNA"/>
</dbReference>
<evidence type="ECO:0000256" key="2">
    <source>
        <dbReference type="ARBA" id="ARBA00022857"/>
    </source>
</evidence>
<evidence type="ECO:0000313" key="7">
    <source>
        <dbReference type="Proteomes" id="UP000216451"/>
    </source>
</evidence>
<gene>
    <name evidence="6" type="ORF">BAQU_1167</name>
</gene>
<dbReference type="InterPro" id="IPR008927">
    <property type="entry name" value="6-PGluconate_DH-like_C_sf"/>
</dbReference>
<dbReference type="Pfam" id="PF02558">
    <property type="entry name" value="ApbA"/>
    <property type="match status" value="1"/>
</dbReference>
<feature type="domain" description="Ketopantoate reductase N-terminal" evidence="4">
    <location>
        <begin position="38"/>
        <end position="181"/>
    </location>
</feature>
<keyword evidence="3" id="KW-0560">Oxidoreductase</keyword>
<evidence type="ECO:0000259" key="4">
    <source>
        <dbReference type="Pfam" id="PF02558"/>
    </source>
</evidence>
<dbReference type="GO" id="GO:0015940">
    <property type="term" value="P:pantothenate biosynthetic process"/>
    <property type="evidence" value="ECO:0007669"/>
    <property type="project" value="InterPro"/>
</dbReference>
<dbReference type="InterPro" id="IPR003710">
    <property type="entry name" value="ApbA"/>
</dbReference>